<dbReference type="RefSeq" id="WP_047817197.1">
    <property type="nucleotide sequence ID" value="NZ_LECT01000052.1"/>
</dbReference>
<gene>
    <name evidence="2" type="ORF">RISK_006357</name>
</gene>
<name>A0A0J1B578_RHOIS</name>
<evidence type="ECO:0000256" key="1">
    <source>
        <dbReference type="SAM" id="Phobius"/>
    </source>
</evidence>
<keyword evidence="1 2" id="KW-0812">Transmembrane</keyword>
<keyword evidence="3" id="KW-1185">Reference proteome</keyword>
<dbReference type="PATRIC" id="fig|595434.4.peg.6043"/>
<sequence>MNSWSIADQAEVETWAAIRDNGRSSLARAATLSLLYLLAALAVGAFLLFAVAQICEGAVYYVGWEEEEFVVTWMYTLMWIYAGAAVIALAGWLLVLLSLQGRLPVFLSVVAAKIPGVGRAIQTIALADFCESIYRSVVGSQTYGDAFRFAAQEARFTPLRNWAAHSALQLDAGQSWEHALSHPPIKDHPLAAVTALGQGQLSREETIRMWYQAASDSHSLIESRSQRSVRHLFRIGLIGAVLTAGFAILAANTAIVSVIEGLTYFGWW</sequence>
<dbReference type="OrthoDB" id="262187at2"/>
<comment type="caution">
    <text evidence="2">The sequence shown here is derived from an EMBL/GenBank/DDBJ whole genome shotgun (WGS) entry which is preliminary data.</text>
</comment>
<dbReference type="AlphaFoldDB" id="A0A0J1B578"/>
<keyword evidence="1" id="KW-0472">Membrane</keyword>
<feature type="transmembrane region" description="Helical" evidence="1">
    <location>
        <begin position="232"/>
        <end position="259"/>
    </location>
</feature>
<accession>A0A0J1B578</accession>
<feature type="transmembrane region" description="Helical" evidence="1">
    <location>
        <begin position="29"/>
        <end position="52"/>
    </location>
</feature>
<reference evidence="2" key="1">
    <citation type="submission" date="2015-05" db="EMBL/GenBank/DDBJ databases">
        <title>Permanent draft genome of Rhodopirellula islandicus K833.</title>
        <authorList>
            <person name="Kizina J."/>
            <person name="Richter M."/>
            <person name="Glockner F.O."/>
            <person name="Harder J."/>
        </authorList>
    </citation>
    <scope>NUCLEOTIDE SEQUENCE [LARGE SCALE GENOMIC DNA]</scope>
    <source>
        <strain evidence="2">K833</strain>
    </source>
</reference>
<evidence type="ECO:0000313" key="2">
    <source>
        <dbReference type="EMBL" id="KLU01641.1"/>
    </source>
</evidence>
<keyword evidence="1" id="KW-1133">Transmembrane helix</keyword>
<organism evidence="2 3">
    <name type="scientific">Rhodopirellula islandica</name>
    <dbReference type="NCBI Taxonomy" id="595434"/>
    <lineage>
        <taxon>Bacteria</taxon>
        <taxon>Pseudomonadati</taxon>
        <taxon>Planctomycetota</taxon>
        <taxon>Planctomycetia</taxon>
        <taxon>Pirellulales</taxon>
        <taxon>Pirellulaceae</taxon>
        <taxon>Rhodopirellula</taxon>
    </lineage>
</organism>
<evidence type="ECO:0000313" key="3">
    <source>
        <dbReference type="Proteomes" id="UP000036367"/>
    </source>
</evidence>
<dbReference type="EMBL" id="LECT01000052">
    <property type="protein sequence ID" value="KLU01641.1"/>
    <property type="molecule type" value="Genomic_DNA"/>
</dbReference>
<protein>
    <submittedName>
        <fullName evidence="2">Transmembrane protein</fullName>
    </submittedName>
</protein>
<feature type="transmembrane region" description="Helical" evidence="1">
    <location>
        <begin position="72"/>
        <end position="97"/>
    </location>
</feature>
<dbReference type="Proteomes" id="UP000036367">
    <property type="component" value="Unassembled WGS sequence"/>
</dbReference>
<dbReference type="STRING" id="595434.RISK_006357"/>
<proteinExistence type="predicted"/>